<sequence>MSTAGRTSGARIKTKHIVRRSPSQTALRGCVPTRRPISWLFRRKATKGAPAVAQTERESGAVSEDDGNERVRRSPRPSDMRPGIQHASVTVESGQGGLRAHHLRLKTPDYSEFTPEMILRAQSSSGAVGRSTIVSLGSPAVNRVTISTTDTELPTIGEAQSGVGAAVGAAQEGSPKLASVHVLTRQSSSAERRSLHADGGGDELDHVHGSMHDMRLDEHDEEGYEEVDINTPSAGYLLAMRGDDGSSDWNSDFSSPSSRHRSDDQPTTETMTIDPSGSARLQDRARGRGVLEVQQKIREQERCLRKINELRDMFLEIRPAIMRLLALELPDRGLQIGTLAFASTTRDTMGSSEISVEEEELWELWREMEALLALMDNENGMRPQVVESRISLSKKRSIMMAFCDWEQYSQYVQDAWTRAVEGIAQPNIAHISRNSSTSTGLNPSKRSSASSVANNISSASSSWTASRGMTTGSSASARRWAQQRRRSVIGVAPESLQRIVSEAERIKDLCVFHLGKMSPSWIDFMRRVELALEGDGPASRDEAKDGSEGDDEDDSVPPLPRQPVQQEPRQVLVGAGPGTYGSVVV</sequence>
<dbReference type="GeneID" id="63802131"/>
<evidence type="ECO:0000313" key="3">
    <source>
        <dbReference type="Proteomes" id="UP000193922"/>
    </source>
</evidence>
<dbReference type="RefSeq" id="XP_040744355.1">
    <property type="nucleotide sequence ID" value="XM_040885483.1"/>
</dbReference>
<organism evidence="2 3">
    <name type="scientific">Linderina pennispora</name>
    <dbReference type="NCBI Taxonomy" id="61395"/>
    <lineage>
        <taxon>Eukaryota</taxon>
        <taxon>Fungi</taxon>
        <taxon>Fungi incertae sedis</taxon>
        <taxon>Zoopagomycota</taxon>
        <taxon>Kickxellomycotina</taxon>
        <taxon>Kickxellomycetes</taxon>
        <taxon>Kickxellales</taxon>
        <taxon>Kickxellaceae</taxon>
        <taxon>Linderina</taxon>
    </lineage>
</organism>
<name>A0A1Y1WC22_9FUNG</name>
<dbReference type="OrthoDB" id="5566373at2759"/>
<feature type="region of interest" description="Disordered" evidence="1">
    <location>
        <begin position="460"/>
        <end position="479"/>
    </location>
</feature>
<feature type="compositionally biased region" description="Low complexity" evidence="1">
    <location>
        <begin position="562"/>
        <end position="573"/>
    </location>
</feature>
<feature type="region of interest" description="Disordered" evidence="1">
    <location>
        <begin position="45"/>
        <end position="83"/>
    </location>
</feature>
<feature type="region of interest" description="Disordered" evidence="1">
    <location>
        <begin position="1"/>
        <end position="25"/>
    </location>
</feature>
<feature type="region of interest" description="Disordered" evidence="1">
    <location>
        <begin position="245"/>
        <end position="279"/>
    </location>
</feature>
<protein>
    <submittedName>
        <fullName evidence="2">Uncharacterized protein</fullName>
    </submittedName>
</protein>
<reference evidence="2 3" key="1">
    <citation type="submission" date="2016-07" db="EMBL/GenBank/DDBJ databases">
        <title>Pervasive Adenine N6-methylation of Active Genes in Fungi.</title>
        <authorList>
            <consortium name="DOE Joint Genome Institute"/>
            <person name="Mondo S.J."/>
            <person name="Dannebaum R.O."/>
            <person name="Kuo R.C."/>
            <person name="Labutti K."/>
            <person name="Haridas S."/>
            <person name="Kuo A."/>
            <person name="Salamov A."/>
            <person name="Ahrendt S.R."/>
            <person name="Lipzen A."/>
            <person name="Sullivan W."/>
            <person name="Andreopoulos W.B."/>
            <person name="Clum A."/>
            <person name="Lindquist E."/>
            <person name="Daum C."/>
            <person name="Ramamoorthy G.K."/>
            <person name="Gryganskyi A."/>
            <person name="Culley D."/>
            <person name="Magnuson J.K."/>
            <person name="James T.Y."/>
            <person name="O'Malley M.A."/>
            <person name="Stajich J.E."/>
            <person name="Spatafora J.W."/>
            <person name="Visel A."/>
            <person name="Grigoriev I.V."/>
        </authorList>
    </citation>
    <scope>NUCLEOTIDE SEQUENCE [LARGE SCALE GENOMIC DNA]</scope>
    <source>
        <strain evidence="2 3">ATCC 12442</strain>
    </source>
</reference>
<proteinExistence type="predicted"/>
<feature type="compositionally biased region" description="Basic and acidic residues" evidence="1">
    <location>
        <begin position="68"/>
        <end position="79"/>
    </location>
</feature>
<keyword evidence="3" id="KW-1185">Reference proteome</keyword>
<dbReference type="AlphaFoldDB" id="A0A1Y1WC22"/>
<dbReference type="Proteomes" id="UP000193922">
    <property type="component" value="Unassembled WGS sequence"/>
</dbReference>
<feature type="compositionally biased region" description="Polar residues" evidence="1">
    <location>
        <begin position="432"/>
        <end position="446"/>
    </location>
</feature>
<accession>A0A1Y1WC22</accession>
<comment type="caution">
    <text evidence="2">The sequence shown here is derived from an EMBL/GenBank/DDBJ whole genome shotgun (WGS) entry which is preliminary data.</text>
</comment>
<feature type="compositionally biased region" description="Low complexity" evidence="1">
    <location>
        <begin position="247"/>
        <end position="257"/>
    </location>
</feature>
<feature type="compositionally biased region" description="Polar residues" evidence="1">
    <location>
        <begin position="265"/>
        <end position="275"/>
    </location>
</feature>
<evidence type="ECO:0000313" key="2">
    <source>
        <dbReference type="EMBL" id="ORX70776.1"/>
    </source>
</evidence>
<feature type="region of interest" description="Disordered" evidence="1">
    <location>
        <begin position="533"/>
        <end position="585"/>
    </location>
</feature>
<feature type="compositionally biased region" description="Basic and acidic residues" evidence="1">
    <location>
        <begin position="538"/>
        <end position="547"/>
    </location>
</feature>
<gene>
    <name evidence="2" type="ORF">DL89DRAFT_256959</name>
</gene>
<feature type="region of interest" description="Disordered" evidence="1">
    <location>
        <begin position="431"/>
        <end position="453"/>
    </location>
</feature>
<evidence type="ECO:0000256" key="1">
    <source>
        <dbReference type="SAM" id="MobiDB-lite"/>
    </source>
</evidence>
<dbReference type="EMBL" id="MCFD01000005">
    <property type="protein sequence ID" value="ORX70776.1"/>
    <property type="molecule type" value="Genomic_DNA"/>
</dbReference>